<dbReference type="AlphaFoldDB" id="A0A6G1YYY0"/>
<proteinExistence type="predicted"/>
<feature type="compositionally biased region" description="Basic and acidic residues" evidence="1">
    <location>
        <begin position="37"/>
        <end position="50"/>
    </location>
</feature>
<evidence type="ECO:0000313" key="2">
    <source>
        <dbReference type="EMBL" id="MRW79445.1"/>
    </source>
</evidence>
<accession>A0A6G1YYY0</accession>
<feature type="region of interest" description="Disordered" evidence="1">
    <location>
        <begin position="36"/>
        <end position="58"/>
    </location>
</feature>
<dbReference type="Proteomes" id="UP000474628">
    <property type="component" value="Unassembled WGS sequence"/>
</dbReference>
<reference evidence="2 3" key="1">
    <citation type="submission" date="2019-11" db="EMBL/GenBank/DDBJ databases">
        <title>Whole genome sequence of Haloferax sp. MBLA0077.</title>
        <authorList>
            <person name="Seo M.-J."/>
            <person name="Cho E.-S."/>
        </authorList>
    </citation>
    <scope>NUCLEOTIDE SEQUENCE [LARGE SCALE GENOMIC DNA]</scope>
    <source>
        <strain evidence="2 3">MBLA0077</strain>
    </source>
</reference>
<gene>
    <name evidence="2" type="ORF">GJR98_01750</name>
</gene>
<dbReference type="EMBL" id="WKJP01000001">
    <property type="protein sequence ID" value="MRW79445.1"/>
    <property type="molecule type" value="Genomic_DNA"/>
</dbReference>
<comment type="caution">
    <text evidence="2">The sequence shown here is derived from an EMBL/GenBank/DDBJ whole genome shotgun (WGS) entry which is preliminary data.</text>
</comment>
<name>A0A6G1YYY0_9EURY</name>
<evidence type="ECO:0000256" key="1">
    <source>
        <dbReference type="SAM" id="MobiDB-lite"/>
    </source>
</evidence>
<sequence>MTRLADDARVMAHHTVKTRPVVYDMLKVRLAVFQMQDESRMGEHEGRQTDGDSGQTAS</sequence>
<protein>
    <submittedName>
        <fullName evidence="2">Uncharacterized protein</fullName>
    </submittedName>
</protein>
<keyword evidence="3" id="KW-1185">Reference proteome</keyword>
<evidence type="ECO:0000313" key="3">
    <source>
        <dbReference type="Proteomes" id="UP000474628"/>
    </source>
</evidence>
<dbReference type="RefSeq" id="WP_154269681.1">
    <property type="nucleotide sequence ID" value="NZ_WKJP01000001.1"/>
</dbReference>
<organism evidence="2 3">
    <name type="scientific">Haloferax marinisediminis</name>
    <dbReference type="NCBI Taxonomy" id="2666142"/>
    <lineage>
        <taxon>Archaea</taxon>
        <taxon>Methanobacteriati</taxon>
        <taxon>Methanobacteriota</taxon>
        <taxon>Stenosarchaea group</taxon>
        <taxon>Halobacteria</taxon>
        <taxon>Halobacteriales</taxon>
        <taxon>Haloferacaceae</taxon>
        <taxon>Haloferax</taxon>
    </lineage>
</organism>